<protein>
    <submittedName>
        <fullName evidence="1">Helix-turn-helix domain-containing protein</fullName>
    </submittedName>
</protein>
<dbReference type="InterPro" id="IPR041657">
    <property type="entry name" value="HTH_17"/>
</dbReference>
<reference evidence="1 2" key="1">
    <citation type="submission" date="2019-09" db="EMBL/GenBank/DDBJ databases">
        <title>In-depth cultivation of the pig gut microbiome towards novel bacterial diversity and tailored functional studies.</title>
        <authorList>
            <person name="Wylensek D."/>
            <person name="Hitch T.C.A."/>
            <person name="Clavel T."/>
        </authorList>
    </citation>
    <scope>NUCLEOTIDE SEQUENCE [LARGE SCALE GENOMIC DNA]</scope>
    <source>
        <strain evidence="1 2">WCA-389-WT-3C</strain>
    </source>
</reference>
<proteinExistence type="predicted"/>
<name>A0A7K0JFQ8_PHOVU</name>
<evidence type="ECO:0000313" key="1">
    <source>
        <dbReference type="EMBL" id="MSS48845.1"/>
    </source>
</evidence>
<dbReference type="AlphaFoldDB" id="A0A7K0JFQ8"/>
<gene>
    <name evidence="1" type="ORF">FYJ30_11160</name>
</gene>
<comment type="caution">
    <text evidence="1">The sequence shown here is derived from an EMBL/GenBank/DDBJ whole genome shotgun (WGS) entry which is preliminary data.</text>
</comment>
<dbReference type="PANTHER" id="PTHR34585">
    <property type="match status" value="1"/>
</dbReference>
<organism evidence="1 2">
    <name type="scientific">Phocaeicola vulgatus</name>
    <name type="common">Bacteroides vulgatus</name>
    <dbReference type="NCBI Taxonomy" id="821"/>
    <lineage>
        <taxon>Bacteria</taxon>
        <taxon>Pseudomonadati</taxon>
        <taxon>Bacteroidota</taxon>
        <taxon>Bacteroidia</taxon>
        <taxon>Bacteroidales</taxon>
        <taxon>Bacteroidaceae</taxon>
        <taxon>Phocaeicola</taxon>
    </lineage>
</organism>
<dbReference type="SUPFAM" id="SSF46955">
    <property type="entry name" value="Putative DNA-binding domain"/>
    <property type="match status" value="1"/>
</dbReference>
<dbReference type="PANTHER" id="PTHR34585:SF22">
    <property type="entry name" value="HELIX-TURN-HELIX DOMAIN-CONTAINING PROTEIN"/>
    <property type="match status" value="1"/>
</dbReference>
<dbReference type="RefSeq" id="WP_154577406.1">
    <property type="nucleotide sequence ID" value="NZ_DAWEEQ010000069.1"/>
</dbReference>
<accession>A0A7K0JFQ8</accession>
<dbReference type="Pfam" id="PF12728">
    <property type="entry name" value="HTH_17"/>
    <property type="match status" value="1"/>
</dbReference>
<sequence length="123" mass="14872">MDALDKRTFEMWVREITTRLDRQDKLIAMLARKEYEKDNSDVMEIPLVDGERLLDNQDLCMLLQFSKRSLQRYRSMKILPYIRIGRKSYYKVSDVREFIKEHGEIFRKGDAVFYETCLHKLTK</sequence>
<dbReference type="Proteomes" id="UP000460950">
    <property type="component" value="Unassembled WGS sequence"/>
</dbReference>
<dbReference type="EMBL" id="VULU01000018">
    <property type="protein sequence ID" value="MSS48845.1"/>
    <property type="molecule type" value="Genomic_DNA"/>
</dbReference>
<dbReference type="InterPro" id="IPR009061">
    <property type="entry name" value="DNA-bd_dom_put_sf"/>
</dbReference>
<evidence type="ECO:0000313" key="2">
    <source>
        <dbReference type="Proteomes" id="UP000460950"/>
    </source>
</evidence>